<dbReference type="AlphaFoldDB" id="A0A0A9DW27"/>
<reference evidence="1" key="2">
    <citation type="journal article" date="2015" name="Data Brief">
        <title>Shoot transcriptome of the giant reed, Arundo donax.</title>
        <authorList>
            <person name="Barrero R.A."/>
            <person name="Guerrero F.D."/>
            <person name="Moolhuijzen P."/>
            <person name="Goolsby J.A."/>
            <person name="Tidwell J."/>
            <person name="Bellgard S.E."/>
            <person name="Bellgard M.I."/>
        </authorList>
    </citation>
    <scope>NUCLEOTIDE SEQUENCE</scope>
    <source>
        <tissue evidence="1">Shoot tissue taken approximately 20 cm above the soil surface</tissue>
    </source>
</reference>
<evidence type="ECO:0000313" key="1">
    <source>
        <dbReference type="EMBL" id="JAD92759.1"/>
    </source>
</evidence>
<proteinExistence type="predicted"/>
<protein>
    <submittedName>
        <fullName evidence="1">Uncharacterized protein</fullName>
    </submittedName>
</protein>
<sequence>MFLNIATFCALWGILLKLIQFVSFLPSLKLMILLSICSVSLTCLFPQKLDIYNCVE</sequence>
<accession>A0A0A9DW27</accession>
<reference evidence="1" key="1">
    <citation type="submission" date="2014-09" db="EMBL/GenBank/DDBJ databases">
        <authorList>
            <person name="Magalhaes I.L.F."/>
            <person name="Oliveira U."/>
            <person name="Santos F.R."/>
            <person name="Vidigal T.H.D.A."/>
            <person name="Brescovit A.D."/>
            <person name="Santos A.J."/>
        </authorList>
    </citation>
    <scope>NUCLEOTIDE SEQUENCE</scope>
    <source>
        <tissue evidence="1">Shoot tissue taken approximately 20 cm above the soil surface</tissue>
    </source>
</reference>
<name>A0A0A9DW27_ARUDO</name>
<organism evidence="1">
    <name type="scientific">Arundo donax</name>
    <name type="common">Giant reed</name>
    <name type="synonym">Donax arundinaceus</name>
    <dbReference type="NCBI Taxonomy" id="35708"/>
    <lineage>
        <taxon>Eukaryota</taxon>
        <taxon>Viridiplantae</taxon>
        <taxon>Streptophyta</taxon>
        <taxon>Embryophyta</taxon>
        <taxon>Tracheophyta</taxon>
        <taxon>Spermatophyta</taxon>
        <taxon>Magnoliopsida</taxon>
        <taxon>Liliopsida</taxon>
        <taxon>Poales</taxon>
        <taxon>Poaceae</taxon>
        <taxon>PACMAD clade</taxon>
        <taxon>Arundinoideae</taxon>
        <taxon>Arundineae</taxon>
        <taxon>Arundo</taxon>
    </lineage>
</organism>
<dbReference type="EMBL" id="GBRH01205136">
    <property type="protein sequence ID" value="JAD92759.1"/>
    <property type="molecule type" value="Transcribed_RNA"/>
</dbReference>